<evidence type="ECO:0000256" key="3">
    <source>
        <dbReference type="ARBA" id="ARBA00022618"/>
    </source>
</evidence>
<dbReference type="InterPro" id="IPR010935">
    <property type="entry name" value="SMC_hinge"/>
</dbReference>
<keyword evidence="5 9" id="KW-0175">Coiled coil</keyword>
<feature type="coiled-coil region" evidence="9">
    <location>
        <begin position="674"/>
        <end position="701"/>
    </location>
</feature>
<dbReference type="Pfam" id="PF02463">
    <property type="entry name" value="SMC_N"/>
    <property type="match status" value="1"/>
</dbReference>
<keyword evidence="4" id="KW-0498">Mitosis</keyword>
<protein>
    <recommendedName>
        <fullName evidence="8">Structural maintenance of chromosomes protein</fullName>
    </recommendedName>
</protein>
<feature type="coiled-coil region" evidence="9">
    <location>
        <begin position="186"/>
        <end position="220"/>
    </location>
</feature>
<evidence type="ECO:0000256" key="2">
    <source>
        <dbReference type="ARBA" id="ARBA00005917"/>
    </source>
</evidence>
<dbReference type="GO" id="GO:0051301">
    <property type="term" value="P:cell division"/>
    <property type="evidence" value="ECO:0007669"/>
    <property type="project" value="UniProtKB-KW"/>
</dbReference>
<evidence type="ECO:0000256" key="8">
    <source>
        <dbReference type="PIRNR" id="PIRNR005719"/>
    </source>
</evidence>
<dbReference type="InterPro" id="IPR024704">
    <property type="entry name" value="SMC"/>
</dbReference>
<comment type="subcellular location">
    <subcellularLocation>
        <location evidence="1 8">Nucleus</location>
    </subcellularLocation>
</comment>
<dbReference type="GO" id="GO:0007059">
    <property type="term" value="P:chromosome segregation"/>
    <property type="evidence" value="ECO:0007669"/>
    <property type="project" value="UniProtKB-ARBA"/>
</dbReference>
<dbReference type="FunFam" id="3.40.50.300:FF:000424">
    <property type="entry name" value="Structural maintenance of chromosomes 3"/>
    <property type="match status" value="1"/>
</dbReference>
<evidence type="ECO:0000259" key="11">
    <source>
        <dbReference type="SMART" id="SM00968"/>
    </source>
</evidence>
<dbReference type="Pfam" id="PF06470">
    <property type="entry name" value="SMC_hinge"/>
    <property type="match status" value="1"/>
</dbReference>
<feature type="region of interest" description="Disordered" evidence="10">
    <location>
        <begin position="467"/>
        <end position="503"/>
    </location>
</feature>
<feature type="compositionally biased region" description="Basic and acidic residues" evidence="10">
    <location>
        <begin position="467"/>
        <end position="479"/>
    </location>
</feature>
<evidence type="ECO:0000256" key="7">
    <source>
        <dbReference type="ARBA" id="ARBA00023306"/>
    </source>
</evidence>
<evidence type="ECO:0000256" key="1">
    <source>
        <dbReference type="ARBA" id="ARBA00004123"/>
    </source>
</evidence>
<dbReference type="GO" id="GO:0051276">
    <property type="term" value="P:chromosome organization"/>
    <property type="evidence" value="ECO:0007669"/>
    <property type="project" value="InterPro"/>
</dbReference>
<organism evidence="12 13">
    <name type="scientific">Staphylotrichum tortipilum</name>
    <dbReference type="NCBI Taxonomy" id="2831512"/>
    <lineage>
        <taxon>Eukaryota</taxon>
        <taxon>Fungi</taxon>
        <taxon>Dikarya</taxon>
        <taxon>Ascomycota</taxon>
        <taxon>Pezizomycotina</taxon>
        <taxon>Sordariomycetes</taxon>
        <taxon>Sordariomycetidae</taxon>
        <taxon>Sordariales</taxon>
        <taxon>Chaetomiaceae</taxon>
        <taxon>Staphylotrichum</taxon>
    </lineage>
</organism>
<dbReference type="SMART" id="SM00968">
    <property type="entry name" value="SMC_hinge"/>
    <property type="match status" value="1"/>
</dbReference>
<accession>A0AAN6MK82</accession>
<dbReference type="Proteomes" id="UP001303889">
    <property type="component" value="Unassembled WGS sequence"/>
</dbReference>
<feature type="region of interest" description="Disordered" evidence="10">
    <location>
        <begin position="1050"/>
        <end position="1081"/>
    </location>
</feature>
<dbReference type="FunFam" id="3.40.50.300:FF:000370">
    <property type="entry name" value="Structural maintenance of chromosomes 3"/>
    <property type="match status" value="1"/>
</dbReference>
<feature type="domain" description="SMC hinge" evidence="11">
    <location>
        <begin position="522"/>
        <end position="635"/>
    </location>
</feature>
<reference evidence="12" key="2">
    <citation type="submission" date="2023-05" db="EMBL/GenBank/DDBJ databases">
        <authorList>
            <consortium name="Lawrence Berkeley National Laboratory"/>
            <person name="Steindorff A."/>
            <person name="Hensen N."/>
            <person name="Bonometti L."/>
            <person name="Westerberg I."/>
            <person name="Brannstrom I.O."/>
            <person name="Guillou S."/>
            <person name="Cros-Aarteil S."/>
            <person name="Calhoun S."/>
            <person name="Haridas S."/>
            <person name="Kuo A."/>
            <person name="Mondo S."/>
            <person name="Pangilinan J."/>
            <person name="Riley R."/>
            <person name="Labutti K."/>
            <person name="Andreopoulos B."/>
            <person name="Lipzen A."/>
            <person name="Chen C."/>
            <person name="Yanf M."/>
            <person name="Daum C."/>
            <person name="Ng V."/>
            <person name="Clum A."/>
            <person name="Ohm R."/>
            <person name="Martin F."/>
            <person name="Silar P."/>
            <person name="Natvig D."/>
            <person name="Lalanne C."/>
            <person name="Gautier V."/>
            <person name="Ament-Velasquez S.L."/>
            <person name="Kruys A."/>
            <person name="Hutchinson M.I."/>
            <person name="Powell A.J."/>
            <person name="Barry K."/>
            <person name="Miller A.N."/>
            <person name="Grigoriev I.V."/>
            <person name="Debuchy R."/>
            <person name="Gladieux P."/>
            <person name="Thoren M.H."/>
            <person name="Johannesson H."/>
        </authorList>
    </citation>
    <scope>NUCLEOTIDE SEQUENCE</scope>
    <source>
        <strain evidence="12">CBS 103.79</strain>
    </source>
</reference>
<dbReference type="GO" id="GO:0005694">
    <property type="term" value="C:chromosome"/>
    <property type="evidence" value="ECO:0007669"/>
    <property type="project" value="InterPro"/>
</dbReference>
<dbReference type="GO" id="GO:0005524">
    <property type="term" value="F:ATP binding"/>
    <property type="evidence" value="ECO:0007669"/>
    <property type="project" value="InterPro"/>
</dbReference>
<dbReference type="SUPFAM" id="SSF52540">
    <property type="entry name" value="P-loop containing nucleoside triphosphate hydrolases"/>
    <property type="match status" value="1"/>
</dbReference>
<dbReference type="Gene3D" id="1.20.1060.20">
    <property type="match status" value="1"/>
</dbReference>
<feature type="region of interest" description="Disordered" evidence="10">
    <location>
        <begin position="822"/>
        <end position="866"/>
    </location>
</feature>
<dbReference type="InterPro" id="IPR003395">
    <property type="entry name" value="RecF/RecN/SMC_N"/>
</dbReference>
<reference evidence="12" key="1">
    <citation type="journal article" date="2023" name="Mol. Phylogenet. Evol.">
        <title>Genome-scale phylogeny and comparative genomics of the fungal order Sordariales.</title>
        <authorList>
            <person name="Hensen N."/>
            <person name="Bonometti L."/>
            <person name="Westerberg I."/>
            <person name="Brannstrom I.O."/>
            <person name="Guillou S."/>
            <person name="Cros-Aarteil S."/>
            <person name="Calhoun S."/>
            <person name="Haridas S."/>
            <person name="Kuo A."/>
            <person name="Mondo S."/>
            <person name="Pangilinan J."/>
            <person name="Riley R."/>
            <person name="LaButti K."/>
            <person name="Andreopoulos B."/>
            <person name="Lipzen A."/>
            <person name="Chen C."/>
            <person name="Yan M."/>
            <person name="Daum C."/>
            <person name="Ng V."/>
            <person name="Clum A."/>
            <person name="Steindorff A."/>
            <person name="Ohm R.A."/>
            <person name="Martin F."/>
            <person name="Silar P."/>
            <person name="Natvig D.O."/>
            <person name="Lalanne C."/>
            <person name="Gautier V."/>
            <person name="Ament-Velasquez S.L."/>
            <person name="Kruys A."/>
            <person name="Hutchinson M.I."/>
            <person name="Powell A.J."/>
            <person name="Barry K."/>
            <person name="Miller A.N."/>
            <person name="Grigoriev I.V."/>
            <person name="Debuchy R."/>
            <person name="Gladieux P."/>
            <person name="Hiltunen Thoren M."/>
            <person name="Johannesson H."/>
        </authorList>
    </citation>
    <scope>NUCLEOTIDE SEQUENCE</scope>
    <source>
        <strain evidence="12">CBS 103.79</strain>
    </source>
</reference>
<evidence type="ECO:0000256" key="4">
    <source>
        <dbReference type="ARBA" id="ARBA00022776"/>
    </source>
</evidence>
<dbReference type="Gene3D" id="3.30.70.1620">
    <property type="match status" value="1"/>
</dbReference>
<evidence type="ECO:0000256" key="5">
    <source>
        <dbReference type="ARBA" id="ARBA00023054"/>
    </source>
</evidence>
<sequence length="1208" mass="138205">MHIKQIIIQGFKSYKDQTVIEPFSPGTNVIVGRNGSGKSNFFAAIRFVLSDAYTNMSREERQALLHEGSGSAVMSAYVEIIFDNQDKRFSEPGDEVVIRRTIGLKKDEYSVDRKVQTRADVLKILETAGFAKENPFYIVPQGRIAAITNMKESERLNLLKEIAGTNTYDDRRIQSLKIMAETNSKREKIDETLVYIKERLSELEEEKDELRDFQDKDRERRCLEYAHWHRLQATNADTLEQLEEARQGGAGASTKDRAQLQKTEKEIAVLDQKSHELKQSLDLLAMERRQQDEDRKDAARARAKAELKAKHLDETRHAREQAQSKQETDLQEVRQKIQAAEFDISSITPEYEKWKSEEAQIRLQRDEAVAGKTRLLTKQTRSSQFKTKAERDAYLKQEVDDATTSLGVQKANAMDAQEQVRSVEASIAQLEKAVRDIRQNIEGYGGNRVTLADKLTKAQEAREQLHEERKRLRREEDKLGSLLSNTRGERDQAESSLSHSMDSATAKGLASIRRLKRERDIPGAYGTLAELMNVPVEAYKLPVEQVAGNSLFHYVVDNDKTATMLSDHLYKTYGGRLTFMPLEQLRPRQVKMPRASDAQPLISKIEYEPEYERAFQQVFGRTIVCPNLSIASQYARSHGLDAITPEGDTTNKRGAMTGGYVDARRSRLDAVRRVSNMRDQYEQQLADMDKIRKEIEVIDQKVTSASGEEHKLEQQMRQFDMGFEPLKMELRTKNAQLERERAHLESAVERQVQVERNLKELDDSISTYQAELAQDFKKALSAAEERQLEGFSAEVHRLQRELKEVSKKRFELEGRKKLLETELQSHLRPQEDQLRSQAFENSTSGGGSESYKDAQRELKKTQRAMAEVEQQLRETEQKAEKASGELAKLEAQRAQREQELQELQKRIDHHQKRMEKNIQTRARLVSQAAEYAKNIRDLGILPEEAFGKYEKMKPEQIESRLRKVNEALKKYKHINKKAFDQYNSFTTQRDQLLKRRKELDTSQKSIEALIEHLDQEKDEAIERTFKQVSREFTTIFEKLVPAGHGRLVIQRKADRGGAGNKKNSRNDADESDGEEPATGVESYTGVGISVSFNSKVMDEQQKIQQLSGGQKSLCALCLIFALQAAESSPFVIFDEVDANLDAQYRTAVAGLLQSISQEQKTQFICTTFRPEIVHVADKCYGVTFHNKTSTVDCVPTEEALNFVEGQRK</sequence>
<feature type="compositionally biased region" description="Basic and acidic residues" evidence="10">
    <location>
        <begin position="822"/>
        <end position="834"/>
    </location>
</feature>
<feature type="compositionally biased region" description="Basic and acidic residues" evidence="10">
    <location>
        <begin position="850"/>
        <end position="860"/>
    </location>
</feature>
<dbReference type="Gene3D" id="3.40.50.300">
    <property type="entry name" value="P-loop containing nucleotide triphosphate hydrolases"/>
    <property type="match status" value="2"/>
</dbReference>
<keyword evidence="13" id="KW-1185">Reference proteome</keyword>
<keyword evidence="3" id="KW-0132">Cell division</keyword>
<evidence type="ECO:0000313" key="12">
    <source>
        <dbReference type="EMBL" id="KAK3901723.1"/>
    </source>
</evidence>
<evidence type="ECO:0000256" key="10">
    <source>
        <dbReference type="SAM" id="MobiDB-lite"/>
    </source>
</evidence>
<gene>
    <name evidence="12" type="ORF">C8A05DRAFT_34583</name>
</gene>
<evidence type="ECO:0000256" key="6">
    <source>
        <dbReference type="ARBA" id="ARBA00023242"/>
    </source>
</evidence>
<feature type="compositionally biased region" description="Polar residues" evidence="10">
    <location>
        <begin position="494"/>
        <end position="503"/>
    </location>
</feature>
<dbReference type="PANTHER" id="PTHR43977">
    <property type="entry name" value="STRUCTURAL MAINTENANCE OF CHROMOSOMES PROTEIN 3"/>
    <property type="match status" value="1"/>
</dbReference>
<name>A0AAN6MK82_9PEZI</name>
<dbReference type="InterPro" id="IPR036277">
    <property type="entry name" value="SMC_hinge_sf"/>
</dbReference>
<dbReference type="InterPro" id="IPR041741">
    <property type="entry name" value="SMC3_ABC_euk"/>
</dbReference>
<keyword evidence="7" id="KW-0131">Cell cycle</keyword>
<dbReference type="Gene3D" id="1.10.287.1490">
    <property type="match status" value="1"/>
</dbReference>
<keyword evidence="6 8" id="KW-0539">Nucleus</keyword>
<comment type="similarity">
    <text evidence="2">Belongs to the SMC family. SMC3 subfamily.</text>
</comment>
<dbReference type="GO" id="GO:0016887">
    <property type="term" value="F:ATP hydrolysis activity"/>
    <property type="evidence" value="ECO:0007669"/>
    <property type="project" value="InterPro"/>
</dbReference>
<feature type="coiled-coil region" evidence="9">
    <location>
        <begin position="727"/>
        <end position="822"/>
    </location>
</feature>
<dbReference type="EMBL" id="MU855559">
    <property type="protein sequence ID" value="KAK3901723.1"/>
    <property type="molecule type" value="Genomic_DNA"/>
</dbReference>
<dbReference type="PIRSF" id="PIRSF005719">
    <property type="entry name" value="SMC"/>
    <property type="match status" value="1"/>
</dbReference>
<dbReference type="SUPFAM" id="SSF75553">
    <property type="entry name" value="Smc hinge domain"/>
    <property type="match status" value="1"/>
</dbReference>
<dbReference type="CDD" id="cd03272">
    <property type="entry name" value="ABC_SMC3_euk"/>
    <property type="match status" value="1"/>
</dbReference>
<dbReference type="GO" id="GO:0005634">
    <property type="term" value="C:nucleus"/>
    <property type="evidence" value="ECO:0007669"/>
    <property type="project" value="UniProtKB-SubCell"/>
</dbReference>
<dbReference type="AlphaFoldDB" id="A0AAN6MK82"/>
<evidence type="ECO:0000256" key="9">
    <source>
        <dbReference type="SAM" id="Coils"/>
    </source>
</evidence>
<comment type="caution">
    <text evidence="12">The sequence shown here is derived from an EMBL/GenBank/DDBJ whole genome shotgun (WGS) entry which is preliminary data.</text>
</comment>
<proteinExistence type="inferred from homology"/>
<evidence type="ECO:0000313" key="13">
    <source>
        <dbReference type="Proteomes" id="UP001303889"/>
    </source>
</evidence>
<dbReference type="InterPro" id="IPR027417">
    <property type="entry name" value="P-loop_NTPase"/>
</dbReference>